<evidence type="ECO:0000256" key="4">
    <source>
        <dbReference type="ARBA" id="ARBA00022475"/>
    </source>
</evidence>
<evidence type="ECO:0000256" key="7">
    <source>
        <dbReference type="ARBA" id="ARBA00022692"/>
    </source>
</evidence>
<gene>
    <name evidence="15" type="ORF">SaccyDRAFT_0170</name>
</gene>
<keyword evidence="5" id="KW-0328">Glycosyltransferase</keyword>
<keyword evidence="8 11" id="KW-1133">Transmembrane helix</keyword>
<protein>
    <submittedName>
        <fullName evidence="15">PMT family glycosyltransferase, 4-amino-4-deoxy-L-arabinose transferase</fullName>
    </submittedName>
</protein>
<evidence type="ECO:0000256" key="9">
    <source>
        <dbReference type="ARBA" id="ARBA00023136"/>
    </source>
</evidence>
<dbReference type="Pfam" id="PF04602">
    <property type="entry name" value="Arabinose_trans"/>
    <property type="match status" value="1"/>
</dbReference>
<dbReference type="GO" id="GO:0071555">
    <property type="term" value="P:cell wall organization"/>
    <property type="evidence" value="ECO:0007669"/>
    <property type="project" value="UniProtKB-KW"/>
</dbReference>
<keyword evidence="4" id="KW-1003">Cell membrane</keyword>
<comment type="function">
    <text evidence="1">Arabinosyl transferase responsible for the polymerization of arabinose into the arabinan of arabinogalactan.</text>
</comment>
<feature type="transmembrane region" description="Helical" evidence="11">
    <location>
        <begin position="532"/>
        <end position="551"/>
    </location>
</feature>
<feature type="transmembrane region" description="Helical" evidence="11">
    <location>
        <begin position="292"/>
        <end position="311"/>
    </location>
</feature>
<dbReference type="GO" id="GO:0005886">
    <property type="term" value="C:plasma membrane"/>
    <property type="evidence" value="ECO:0007669"/>
    <property type="project" value="UniProtKB-SubCell"/>
</dbReference>
<proteinExistence type="inferred from homology"/>
<keyword evidence="7 11" id="KW-0812">Transmembrane</keyword>
<dbReference type="InterPro" id="IPR027451">
    <property type="entry name" value="EmbABC_dom1"/>
</dbReference>
<dbReference type="InterPro" id="IPR032731">
    <property type="entry name" value="Arabino_trans_C"/>
</dbReference>
<dbReference type="GO" id="GO:0071766">
    <property type="term" value="P:Actinobacterium-type cell wall biogenesis"/>
    <property type="evidence" value="ECO:0007669"/>
    <property type="project" value="InterPro"/>
</dbReference>
<dbReference type="eggNOG" id="COG1807">
    <property type="taxonomic scope" value="Bacteria"/>
</dbReference>
<dbReference type="GO" id="GO:0052636">
    <property type="term" value="F:arabinosyltransferase activity"/>
    <property type="evidence" value="ECO:0007669"/>
    <property type="project" value="InterPro"/>
</dbReference>
<dbReference type="InterPro" id="IPR040920">
    <property type="entry name" value="Arabino_trans_N"/>
</dbReference>
<dbReference type="HOGENOM" id="CLU_010182_0_0_11"/>
<dbReference type="Gene3D" id="2.60.120.610">
    <property type="entry name" value="arabinofuranosyltransferase like domain"/>
    <property type="match status" value="1"/>
</dbReference>
<feature type="domain" description="Arabinofuranosyltransferase central" evidence="12">
    <location>
        <begin position="177"/>
        <end position="621"/>
    </location>
</feature>
<evidence type="ECO:0000256" key="5">
    <source>
        <dbReference type="ARBA" id="ARBA00022676"/>
    </source>
</evidence>
<evidence type="ECO:0000256" key="11">
    <source>
        <dbReference type="SAM" id="Phobius"/>
    </source>
</evidence>
<evidence type="ECO:0000256" key="2">
    <source>
        <dbReference type="ARBA" id="ARBA00004651"/>
    </source>
</evidence>
<keyword evidence="9 11" id="KW-0472">Membrane</keyword>
<dbReference type="Pfam" id="PF17689">
    <property type="entry name" value="Arabino_trans_N"/>
    <property type="match status" value="1"/>
</dbReference>
<keyword evidence="10" id="KW-0961">Cell wall biogenesis/degradation</keyword>
<feature type="transmembrane region" description="Helical" evidence="11">
    <location>
        <begin position="180"/>
        <end position="200"/>
    </location>
</feature>
<feature type="transmembrane region" description="Helical" evidence="11">
    <location>
        <begin position="508"/>
        <end position="526"/>
    </location>
</feature>
<keyword evidence="16" id="KW-1185">Reference proteome</keyword>
<comment type="similarity">
    <text evidence="3">Belongs to the emb family.</text>
</comment>
<keyword evidence="6 15" id="KW-0808">Transferase</keyword>
<dbReference type="RefSeq" id="WP_005452708.1">
    <property type="nucleotide sequence ID" value="NZ_CM001440.1"/>
</dbReference>
<feature type="transmembrane region" description="Helical" evidence="11">
    <location>
        <begin position="374"/>
        <end position="400"/>
    </location>
</feature>
<feature type="transmembrane region" description="Helical" evidence="11">
    <location>
        <begin position="326"/>
        <end position="344"/>
    </location>
</feature>
<evidence type="ECO:0000256" key="10">
    <source>
        <dbReference type="ARBA" id="ARBA00023316"/>
    </source>
</evidence>
<feature type="transmembrane region" description="Helical" evidence="11">
    <location>
        <begin position="563"/>
        <end position="585"/>
    </location>
</feature>
<feature type="transmembrane region" description="Helical" evidence="11">
    <location>
        <begin position="638"/>
        <end position="658"/>
    </location>
</feature>
<organism evidence="15 16">
    <name type="scientific">Saccharomonospora cyanea NA-134</name>
    <dbReference type="NCBI Taxonomy" id="882082"/>
    <lineage>
        <taxon>Bacteria</taxon>
        <taxon>Bacillati</taxon>
        <taxon>Actinomycetota</taxon>
        <taxon>Actinomycetes</taxon>
        <taxon>Pseudonocardiales</taxon>
        <taxon>Pseudonocardiaceae</taxon>
        <taxon>Saccharomonospora</taxon>
    </lineage>
</organism>
<evidence type="ECO:0000256" key="8">
    <source>
        <dbReference type="ARBA" id="ARBA00022989"/>
    </source>
</evidence>
<evidence type="ECO:0000256" key="3">
    <source>
        <dbReference type="ARBA" id="ARBA00008195"/>
    </source>
</evidence>
<dbReference type="EMBL" id="CM001440">
    <property type="protein sequence ID" value="EHR59110.1"/>
    <property type="molecule type" value="Genomic_DNA"/>
</dbReference>
<dbReference type="AlphaFoldDB" id="H5XCA6"/>
<dbReference type="Proteomes" id="UP000002791">
    <property type="component" value="Chromosome"/>
</dbReference>
<name>H5XCA6_9PSEU</name>
<evidence type="ECO:0000259" key="12">
    <source>
        <dbReference type="Pfam" id="PF04602"/>
    </source>
</evidence>
<feature type="domain" description="Arabinosyltransferase C-terminal" evidence="13">
    <location>
        <begin position="723"/>
        <end position="931"/>
    </location>
</feature>
<dbReference type="OrthoDB" id="4668961at2"/>
<feature type="transmembrane region" description="Helical" evidence="11">
    <location>
        <begin position="412"/>
        <end position="434"/>
    </location>
</feature>
<comment type="subcellular location">
    <subcellularLocation>
        <location evidence="2">Cell membrane</location>
        <topology evidence="2">Multi-pass membrane protein</topology>
    </subcellularLocation>
</comment>
<evidence type="ECO:0000256" key="1">
    <source>
        <dbReference type="ARBA" id="ARBA00003001"/>
    </source>
</evidence>
<reference evidence="15 16" key="1">
    <citation type="submission" date="2011-11" db="EMBL/GenBank/DDBJ databases">
        <title>The Noncontiguous Finished sequence of Saccharomonospora cyanea NA-134.</title>
        <authorList>
            <consortium name="US DOE Joint Genome Institute"/>
            <person name="Lucas S."/>
            <person name="Han J."/>
            <person name="Lapidus A."/>
            <person name="Cheng J.-F."/>
            <person name="Goodwin L."/>
            <person name="Pitluck S."/>
            <person name="Peters L."/>
            <person name="Ovchinnikova G."/>
            <person name="Lu M."/>
            <person name="Detter J.C."/>
            <person name="Han C."/>
            <person name="Tapia R."/>
            <person name="Land M."/>
            <person name="Hauser L."/>
            <person name="Kyrpides N."/>
            <person name="Ivanova N."/>
            <person name="Pagani I."/>
            <person name="Brambilla E.-M."/>
            <person name="Klenk H.-P."/>
            <person name="Woyke T."/>
        </authorList>
    </citation>
    <scope>NUCLEOTIDE SEQUENCE [LARGE SCALE GENOMIC DNA]</scope>
    <source>
        <strain evidence="15 16">NA-134</strain>
    </source>
</reference>
<evidence type="ECO:0000256" key="6">
    <source>
        <dbReference type="ARBA" id="ARBA00022679"/>
    </source>
</evidence>
<evidence type="ECO:0000259" key="14">
    <source>
        <dbReference type="Pfam" id="PF17689"/>
    </source>
</evidence>
<dbReference type="InterPro" id="IPR007680">
    <property type="entry name" value="Arabino_trans_central"/>
</dbReference>
<sequence>MTFRIWLITICGVLSTVTAGLFVLAPVETRTTVYEWPDAQVGNRTLPLLPYEPHRMDATFRCTDVHTLGEGLLLSTTAPREVPVANHVGGGLTVDVAAGAVTVRVGDLRLITSRAGRDCEWSVSSDPRGTVVSVDGEQVAHTENTPVVTGMFTEASGQTGLRVTVVPDTRFESTPGPARVALAVLALASAAAMFVLVLRARSARTARTRRVRMLPRGWWSPRGPDAVVAGALAGWLVVGAPTVDDGYILTMLKAAGDGDFVGNYFRWFNAPEAPFSWFYELYRIVTEVDDAAVWWLRLPSVLLGFLLWLLVDRLLLPRLVRRPSGLARYGAAGAFALWYVQFGVGLRPEPWVMLGTVVVFLLVERAVATRSAAALAAAVVAAALTVAVTPTGVVALAPFLAAAGGLGRLLRLHGAVLAPVVLGAAAVPLLVMFADQSLAAVLHSTDVRTAIGPSYGVFDEPRRYEDVLDPVQGGLNRRMPLVLLWLSILVLSLLLATRRARGLATRPTRRAVLVAVLFFVALAFTPTKYTHHFGAIGGIATVLFAAVVHTVRSGALRRPAEWSLFVTAVAATAAYALSAPLRWWFVADLGVPWSREQPDVGGVDLADLVLLGGLSLAAAGLLGAAVGRPRRLPSAAWLLPLLAVGTVVLELVSLAYPLHSRAGTYSLARSTVASFSGGCGIEDWLDVEPDVRMGLLRPEPGGEAAHGFRRNAGYPDHTPPPAPYGTDAAPVWGSDGAAATGSWTGPWYPLPAHATARGAPPLVVPLAGRGEVSATVQFAGRDGTVDREVRLRLGDGSWREARLAPRDSERIRIVAVDRGDGWLAVGTPRLPHVVPVTEYVPASRPVALDWVDAFFLPCRQPASVAHGVTQPVTHLFAAGPDSRWLTGMSYSTDAGGPYAPLLDVAKLVPVPTYLRGDRLREEISVFRFDYVAPPLDGVAR</sequence>
<feature type="transmembrane region" description="Helical" evidence="11">
    <location>
        <begin position="605"/>
        <end position="626"/>
    </location>
</feature>
<feature type="domain" description="Arabinosyltransferas concanavalin like" evidence="14">
    <location>
        <begin position="30"/>
        <end position="170"/>
    </location>
</feature>
<dbReference type="STRING" id="882082.SaccyDRAFT_0170"/>
<evidence type="ECO:0000259" key="13">
    <source>
        <dbReference type="Pfam" id="PF14896"/>
    </source>
</evidence>
<feature type="transmembrane region" description="Helical" evidence="11">
    <location>
        <begin position="479"/>
        <end position="496"/>
    </location>
</feature>
<dbReference type="Pfam" id="PF14896">
    <property type="entry name" value="Arabino_trans_C"/>
    <property type="match status" value="1"/>
</dbReference>
<accession>H5XCA6</accession>
<dbReference type="Gene3D" id="3.40.190.160">
    <property type="match status" value="1"/>
</dbReference>
<evidence type="ECO:0000313" key="15">
    <source>
        <dbReference type="EMBL" id="EHR59110.1"/>
    </source>
</evidence>
<evidence type="ECO:0000313" key="16">
    <source>
        <dbReference type="Proteomes" id="UP000002791"/>
    </source>
</evidence>